<dbReference type="GO" id="GO:0005737">
    <property type="term" value="C:cytoplasm"/>
    <property type="evidence" value="ECO:0007669"/>
    <property type="project" value="UniProtKB-SubCell"/>
</dbReference>
<feature type="repeat" description="WD" evidence="7">
    <location>
        <begin position="574"/>
        <end position="616"/>
    </location>
</feature>
<feature type="region of interest" description="Disordered" evidence="9">
    <location>
        <begin position="894"/>
        <end position="921"/>
    </location>
</feature>
<dbReference type="InterPro" id="IPR011047">
    <property type="entry name" value="Quinoprotein_ADH-like_sf"/>
</dbReference>
<dbReference type="Pfam" id="PF16300">
    <property type="entry name" value="WD40_4"/>
    <property type="match status" value="2"/>
</dbReference>
<dbReference type="FunFam" id="2.130.10.10:FF:000774">
    <property type="entry name" value="Coronin"/>
    <property type="match status" value="1"/>
</dbReference>
<dbReference type="Gene3D" id="2.130.10.10">
    <property type="entry name" value="YVTN repeat-like/Quinoprotein amine dehydrogenase"/>
    <property type="match status" value="2"/>
</dbReference>
<dbReference type="VEuPathDB" id="FungiDB:H310_07435"/>
<feature type="repeat" description="WD" evidence="7">
    <location>
        <begin position="172"/>
        <end position="213"/>
    </location>
</feature>
<dbReference type="InterPro" id="IPR015048">
    <property type="entry name" value="DUF1899"/>
</dbReference>
<reference evidence="11" key="1">
    <citation type="submission" date="2013-12" db="EMBL/GenBank/DDBJ databases">
        <title>The Genome Sequence of Aphanomyces invadans NJM9701.</title>
        <authorList>
            <consortium name="The Broad Institute Genomics Platform"/>
            <person name="Russ C."/>
            <person name="Tyler B."/>
            <person name="van West P."/>
            <person name="Dieguez-Uribeondo J."/>
            <person name="Young S.K."/>
            <person name="Zeng Q."/>
            <person name="Gargeya S."/>
            <person name="Fitzgerald M."/>
            <person name="Abouelleil A."/>
            <person name="Alvarado L."/>
            <person name="Chapman S.B."/>
            <person name="Gainer-Dewar J."/>
            <person name="Goldberg J."/>
            <person name="Griggs A."/>
            <person name="Gujja S."/>
            <person name="Hansen M."/>
            <person name="Howarth C."/>
            <person name="Imamovic A."/>
            <person name="Ireland A."/>
            <person name="Larimer J."/>
            <person name="McCowan C."/>
            <person name="Murphy C."/>
            <person name="Pearson M."/>
            <person name="Poon T.W."/>
            <person name="Priest M."/>
            <person name="Roberts A."/>
            <person name="Saif S."/>
            <person name="Shea T."/>
            <person name="Sykes S."/>
            <person name="Wortman J."/>
            <person name="Nusbaum C."/>
            <person name="Birren B."/>
        </authorList>
    </citation>
    <scope>NUCLEOTIDE SEQUENCE [LARGE SCALE GENOMIC DNA]</scope>
    <source>
        <strain evidence="11">NJM9701</strain>
    </source>
</reference>
<organism evidence="11">
    <name type="scientific">Aphanomyces invadans</name>
    <dbReference type="NCBI Taxonomy" id="157072"/>
    <lineage>
        <taxon>Eukaryota</taxon>
        <taxon>Sar</taxon>
        <taxon>Stramenopiles</taxon>
        <taxon>Oomycota</taxon>
        <taxon>Saprolegniomycetes</taxon>
        <taxon>Saprolegniales</taxon>
        <taxon>Verrucalvaceae</taxon>
        <taxon>Aphanomyces</taxon>
    </lineage>
</organism>
<dbReference type="InterPro" id="IPR020472">
    <property type="entry name" value="WD40_PAC1"/>
</dbReference>
<sequence>MFKVSKYRNVLGSNVPREEWYEELQLDADRLDLYPIAATSSQFAFPSQLNGGACIEIKPTSDTGKAHAIQKPTSLLKGHTQRVNALAYATYLPSSSTSILASGGDDTTVKLWDTSSSIESSVCLWSFEDAAVNTRVVGLAFHPSASDVLAVAMSKTIAVLNIQRQQAMVPTSFAHPDVITGFTWNYDGSAAATVCQDKLIRVWDPRGDGTVATTKGHQGRKAAAIAWLQPDVFLTAGFNTLQERELMLWDMRKLDKSVGRERVDTGTGLLIPTFDEDTNLLFVAGRGDKIIRTYEINVDKAPAFSPLQATTSSRPAWGVARVPKRACALTSCEVARLLVVEQGNVIEPISYTVPRRDAVNQFQADLYPDSRTSTPALTAADWASRRDAAPLLGAVVPAASGTAGAALHGAIDVANTSWNAGGGWASAAPPPTAILTPDIDAPATQAAPIKFELSEKAKKLGSIQGNKFKYITGKTMARSESFLNVPSSDAALLVANATHWATAIVGTGGPVLVHPLGSPGKVDHGGIVINCHKLPVTDLEFHPFRPQLLATASDDCSIQLSDYTNPNERVVASLSGHDKGIRCVAFHPSANNVLASGAMDCTIRLWDVGAQTARQVIQKFDDAPWNVSFNFDGTLLATISRDKVLRVIDPRANRTAAMACAHDGAKAQKVLWCAQHLSSSTLVTVGFTARSERQVFLWDARNLLDPVCQTTLDTSGSALLPFYDESANVIYLVSRGDRTVMTYEIDAAAGTVAPCAPFAFTGAPIAGAALLPKQSCNVRDVEVAKFLLLTKATIEPVTLSVPRADKLKPFFQDDIYGVVRTYSTGVSPDAWFRGHDRAPSTESLNRSGMPLLSAREQDVVVAVPNVIEFQAQKDREDHARAVRDQQIQRLHALAAQPTLHHQGAAVHPDDDDDDDDDGWDD</sequence>
<dbReference type="SUPFAM" id="SSF50998">
    <property type="entry name" value="Quinoprotein alcohol dehydrogenase-like"/>
    <property type="match status" value="2"/>
</dbReference>
<feature type="repeat" description="WD" evidence="7">
    <location>
        <begin position="76"/>
        <end position="122"/>
    </location>
</feature>
<evidence type="ECO:0000256" key="8">
    <source>
        <dbReference type="RuleBase" id="RU280818"/>
    </source>
</evidence>
<evidence type="ECO:0000313" key="11">
    <source>
        <dbReference type="EMBL" id="ETV99985.1"/>
    </source>
</evidence>
<keyword evidence="6" id="KW-0009">Actin-binding</keyword>
<dbReference type="RefSeq" id="XP_008871404.1">
    <property type="nucleotide sequence ID" value="XM_008873182.1"/>
</dbReference>
<gene>
    <name evidence="11" type="ORF">H310_07435</name>
</gene>
<dbReference type="PROSITE" id="PS50294">
    <property type="entry name" value="WD_REPEATS_REGION"/>
    <property type="match status" value="2"/>
</dbReference>
<keyword evidence="5 8" id="KW-0677">Repeat</keyword>
<dbReference type="InterPro" id="IPR015943">
    <property type="entry name" value="WD40/YVTN_repeat-like_dom_sf"/>
</dbReference>
<feature type="compositionally biased region" description="Acidic residues" evidence="9">
    <location>
        <begin position="909"/>
        <end position="921"/>
    </location>
</feature>
<evidence type="ECO:0000256" key="9">
    <source>
        <dbReference type="SAM" id="MobiDB-lite"/>
    </source>
</evidence>
<dbReference type="PANTHER" id="PTHR10856:SF20">
    <property type="entry name" value="CORONIN-7"/>
    <property type="match status" value="1"/>
</dbReference>
<dbReference type="eggNOG" id="KOG1445">
    <property type="taxonomic scope" value="Eukaryota"/>
</dbReference>
<accession>A0A024U0Q1</accession>
<dbReference type="SMART" id="SM00320">
    <property type="entry name" value="WD40"/>
    <property type="match status" value="7"/>
</dbReference>
<dbReference type="PROSITE" id="PS00678">
    <property type="entry name" value="WD_REPEATS_1"/>
    <property type="match status" value="2"/>
</dbReference>
<dbReference type="PRINTS" id="PR00320">
    <property type="entry name" value="GPROTEINBRPT"/>
</dbReference>
<dbReference type="InterPro" id="IPR015505">
    <property type="entry name" value="Coronin"/>
</dbReference>
<dbReference type="PANTHER" id="PTHR10856">
    <property type="entry name" value="CORONIN"/>
    <property type="match status" value="1"/>
</dbReference>
<dbReference type="OrthoDB" id="1850764at2759"/>
<dbReference type="InterPro" id="IPR019775">
    <property type="entry name" value="WD40_repeat_CS"/>
</dbReference>
<keyword evidence="4 7" id="KW-0853">WD repeat</keyword>
<protein>
    <recommendedName>
        <fullName evidence="8">Coronin</fullName>
    </recommendedName>
</protein>
<evidence type="ECO:0000259" key="10">
    <source>
        <dbReference type="SMART" id="SM01166"/>
    </source>
</evidence>
<comment type="subcellular location">
    <subcellularLocation>
        <location evidence="1">Cytoplasm</location>
    </subcellularLocation>
</comment>
<evidence type="ECO:0000256" key="3">
    <source>
        <dbReference type="ARBA" id="ARBA00022490"/>
    </source>
</evidence>
<feature type="domain" description="DUF1899" evidence="10">
    <location>
        <begin position="462"/>
        <end position="520"/>
    </location>
</feature>
<dbReference type="Pfam" id="PF00400">
    <property type="entry name" value="WD40"/>
    <property type="match status" value="4"/>
</dbReference>
<dbReference type="PROSITE" id="PS50082">
    <property type="entry name" value="WD_REPEATS_2"/>
    <property type="match status" value="3"/>
</dbReference>
<evidence type="ECO:0000256" key="5">
    <source>
        <dbReference type="ARBA" id="ARBA00022737"/>
    </source>
</evidence>
<evidence type="ECO:0000256" key="1">
    <source>
        <dbReference type="ARBA" id="ARBA00004496"/>
    </source>
</evidence>
<proteinExistence type="inferred from homology"/>
<dbReference type="SMART" id="SM01167">
    <property type="entry name" value="DUF1900"/>
    <property type="match status" value="2"/>
</dbReference>
<dbReference type="STRING" id="157072.A0A024U0Q1"/>
<name>A0A024U0Q1_9STRA</name>
<dbReference type="GeneID" id="20084485"/>
<dbReference type="AlphaFoldDB" id="A0A024U0Q1"/>
<evidence type="ECO:0000256" key="2">
    <source>
        <dbReference type="ARBA" id="ARBA00009482"/>
    </source>
</evidence>
<evidence type="ECO:0000256" key="7">
    <source>
        <dbReference type="PROSITE-ProRule" id="PRU00221"/>
    </source>
</evidence>
<feature type="domain" description="DUF1899" evidence="10">
    <location>
        <begin position="1"/>
        <end position="64"/>
    </location>
</feature>
<evidence type="ECO:0000256" key="6">
    <source>
        <dbReference type="ARBA" id="ARBA00023203"/>
    </source>
</evidence>
<dbReference type="SMART" id="SM01166">
    <property type="entry name" value="DUF1899"/>
    <property type="match status" value="2"/>
</dbReference>
<dbReference type="Pfam" id="PF08953">
    <property type="entry name" value="DUF1899"/>
    <property type="match status" value="1"/>
</dbReference>
<evidence type="ECO:0000256" key="4">
    <source>
        <dbReference type="ARBA" id="ARBA00022574"/>
    </source>
</evidence>
<dbReference type="EMBL" id="KI913965">
    <property type="protein sequence ID" value="ETV99985.1"/>
    <property type="molecule type" value="Genomic_DNA"/>
</dbReference>
<keyword evidence="3" id="KW-0963">Cytoplasm</keyword>
<dbReference type="GO" id="GO:0003779">
    <property type="term" value="F:actin binding"/>
    <property type="evidence" value="ECO:0007669"/>
    <property type="project" value="UniProtKB-KW"/>
</dbReference>
<dbReference type="InterPro" id="IPR001680">
    <property type="entry name" value="WD40_rpt"/>
</dbReference>
<comment type="similarity">
    <text evidence="2 8">Belongs to the WD repeat coronin family.</text>
</comment>